<protein>
    <submittedName>
        <fullName evidence="1">Uncharacterized protein</fullName>
    </submittedName>
</protein>
<organism evidence="1 2">
    <name type="scientific">Hirundo rustica rustica</name>
    <dbReference type="NCBI Taxonomy" id="333673"/>
    <lineage>
        <taxon>Eukaryota</taxon>
        <taxon>Metazoa</taxon>
        <taxon>Chordata</taxon>
        <taxon>Craniata</taxon>
        <taxon>Vertebrata</taxon>
        <taxon>Euteleostomi</taxon>
        <taxon>Archelosauria</taxon>
        <taxon>Archosauria</taxon>
        <taxon>Dinosauria</taxon>
        <taxon>Saurischia</taxon>
        <taxon>Theropoda</taxon>
        <taxon>Coelurosauria</taxon>
        <taxon>Aves</taxon>
        <taxon>Neognathae</taxon>
        <taxon>Neoaves</taxon>
        <taxon>Telluraves</taxon>
        <taxon>Australaves</taxon>
        <taxon>Passeriformes</taxon>
        <taxon>Sylvioidea</taxon>
        <taxon>Hirundinidae</taxon>
        <taxon>Hirundo</taxon>
    </lineage>
</organism>
<reference evidence="1 2" key="1">
    <citation type="submission" date="2018-07" db="EMBL/GenBank/DDBJ databases">
        <title>A high quality draft genome assembly of the barn swallow (H. rustica rustica).</title>
        <authorList>
            <person name="Formenti G."/>
            <person name="Chiara M."/>
            <person name="Poveda L."/>
            <person name="Francoijs K.-J."/>
            <person name="Bonisoli-Alquati A."/>
            <person name="Canova L."/>
            <person name="Gianfranceschi L."/>
            <person name="Horner D.S."/>
            <person name="Saino N."/>
        </authorList>
    </citation>
    <scope>NUCLEOTIDE SEQUENCE [LARGE SCALE GENOMIC DNA]</scope>
    <source>
        <strain evidence="1">Chelidonia</strain>
        <tissue evidence="1">Blood</tissue>
    </source>
</reference>
<comment type="caution">
    <text evidence="1">The sequence shown here is derived from an EMBL/GenBank/DDBJ whole genome shotgun (WGS) entry which is preliminary data.</text>
</comment>
<accession>A0A3M0K6J4</accession>
<gene>
    <name evidence="1" type="ORF">DUI87_14994</name>
</gene>
<sequence length="168" mass="17880">MGKLLSSSDHPNICLNATSQKVFTQVQLLFHGPAQARLSPEMGYVGNSLFPTNAVISLKVTGGALPMVTPTGGGGTARREEVTAEDSFSIPIESISSALKSGLRCLISTSVQEIPGNVAAKCSSDIVHAQKELWPSTDLSQICKTSSASRETLIHEQQGSWRLAERLD</sequence>
<keyword evidence="2" id="KW-1185">Reference proteome</keyword>
<dbReference type="Proteomes" id="UP000269221">
    <property type="component" value="Unassembled WGS sequence"/>
</dbReference>
<evidence type="ECO:0000313" key="2">
    <source>
        <dbReference type="Proteomes" id="UP000269221"/>
    </source>
</evidence>
<proteinExistence type="predicted"/>
<name>A0A3M0K6J4_HIRRU</name>
<dbReference type="AlphaFoldDB" id="A0A3M0K6J4"/>
<evidence type="ECO:0000313" key="1">
    <source>
        <dbReference type="EMBL" id="RMC08745.1"/>
    </source>
</evidence>
<dbReference type="EMBL" id="QRBI01000117">
    <property type="protein sequence ID" value="RMC08745.1"/>
    <property type="molecule type" value="Genomic_DNA"/>
</dbReference>